<accession>A0AAV5UES5</accession>
<dbReference type="Proteomes" id="UP001432027">
    <property type="component" value="Unassembled WGS sequence"/>
</dbReference>
<dbReference type="AlphaFoldDB" id="A0AAV5UES5"/>
<reference evidence="2" key="1">
    <citation type="submission" date="2023-10" db="EMBL/GenBank/DDBJ databases">
        <title>Genome assembly of Pristionchus species.</title>
        <authorList>
            <person name="Yoshida K."/>
            <person name="Sommer R.J."/>
        </authorList>
    </citation>
    <scope>NUCLEOTIDE SEQUENCE</scope>
    <source>
        <strain evidence="2">RS0144</strain>
    </source>
</reference>
<evidence type="ECO:0000256" key="1">
    <source>
        <dbReference type="SAM" id="MobiDB-lite"/>
    </source>
</evidence>
<dbReference type="EMBL" id="BTSX01000006">
    <property type="protein sequence ID" value="GMT05072.1"/>
    <property type="molecule type" value="Genomic_DNA"/>
</dbReference>
<sequence>MKRTERENRLEKIEKEIRELQQKCNGIHSLEKTIETVEKKLEELASSPQKKEPMTESVKKVEQALEGGSRQKKEAT</sequence>
<comment type="caution">
    <text evidence="2">The sequence shown here is derived from an EMBL/GenBank/DDBJ whole genome shotgun (WGS) entry which is preliminary data.</text>
</comment>
<gene>
    <name evidence="2" type="ORF">PENTCL1PPCAC_27246</name>
</gene>
<name>A0AAV5UES5_9BILA</name>
<feature type="region of interest" description="Disordered" evidence="1">
    <location>
        <begin position="43"/>
        <end position="76"/>
    </location>
</feature>
<evidence type="ECO:0000313" key="3">
    <source>
        <dbReference type="Proteomes" id="UP001432027"/>
    </source>
</evidence>
<evidence type="ECO:0000313" key="2">
    <source>
        <dbReference type="EMBL" id="GMT05072.1"/>
    </source>
</evidence>
<feature type="non-terminal residue" evidence="2">
    <location>
        <position position="76"/>
    </location>
</feature>
<organism evidence="2 3">
    <name type="scientific">Pristionchus entomophagus</name>
    <dbReference type="NCBI Taxonomy" id="358040"/>
    <lineage>
        <taxon>Eukaryota</taxon>
        <taxon>Metazoa</taxon>
        <taxon>Ecdysozoa</taxon>
        <taxon>Nematoda</taxon>
        <taxon>Chromadorea</taxon>
        <taxon>Rhabditida</taxon>
        <taxon>Rhabditina</taxon>
        <taxon>Diplogasteromorpha</taxon>
        <taxon>Diplogasteroidea</taxon>
        <taxon>Neodiplogasteridae</taxon>
        <taxon>Pristionchus</taxon>
    </lineage>
</organism>
<proteinExistence type="predicted"/>
<protein>
    <submittedName>
        <fullName evidence="2">Uncharacterized protein</fullName>
    </submittedName>
</protein>
<keyword evidence="3" id="KW-1185">Reference proteome</keyword>